<evidence type="ECO:0000313" key="6">
    <source>
        <dbReference type="EMBL" id="RZU30827.1"/>
    </source>
</evidence>
<protein>
    <submittedName>
        <fullName evidence="6">2-formylbenzoate dehydrogenase</fullName>
    </submittedName>
</protein>
<dbReference type="RefSeq" id="WP_207225642.1">
    <property type="nucleotide sequence ID" value="NZ_POQT01000004.1"/>
</dbReference>
<dbReference type="GO" id="GO:0016620">
    <property type="term" value="F:oxidoreductase activity, acting on the aldehyde or oxo group of donors, NAD or NADP as acceptor"/>
    <property type="evidence" value="ECO:0007669"/>
    <property type="project" value="InterPro"/>
</dbReference>
<accession>A0A4Q7Y204</accession>
<dbReference type="InterPro" id="IPR029510">
    <property type="entry name" value="Ald_DH_CS_GLU"/>
</dbReference>
<proteinExistence type="inferred from homology"/>
<evidence type="ECO:0000256" key="2">
    <source>
        <dbReference type="ARBA" id="ARBA00023002"/>
    </source>
</evidence>
<feature type="domain" description="Aldehyde dehydrogenase" evidence="5">
    <location>
        <begin position="29"/>
        <end position="483"/>
    </location>
</feature>
<evidence type="ECO:0000256" key="4">
    <source>
        <dbReference type="RuleBase" id="RU003345"/>
    </source>
</evidence>
<dbReference type="AlphaFoldDB" id="A0A4Q7Y204"/>
<dbReference type="InterPro" id="IPR016162">
    <property type="entry name" value="Ald_DH_N"/>
</dbReference>
<dbReference type="EMBL" id="SHKV01000001">
    <property type="protein sequence ID" value="RZU30827.1"/>
    <property type="molecule type" value="Genomic_DNA"/>
</dbReference>
<sequence>MTLLESARAVIDRPFEIQLGGRPMPTSLRYHVEDPTTGHRLTDAPDCSAEEVDRVVRAAAAAQSGWAAQPARARAGKVREFAALLRAHTDELATIDALDAGFPLAAMQADVAAAATLLEIMADHALALGGATYPLSENLHYTVQEPYGVVGRIVPFNHPIFFAAGKVAAPLVAGNAVVLKAPDQTPLSSLRMSELAAEVFGPDLCAVVAGRGEISGRALVAHPLIRRIGFIGAPGTGRLIQRQAAEHGVKHVTLELGGKNALIVMPDADLAKAADSAVFGMNYTVTAGQSCGSTSRLLLHESIADEVLAAVVEQVGAIRVGHPLADGTAMGPVIDGRQYEKSLSAVAAAQAAGAEVLVGGGRPNTVGEEGWYVAPTVLGPMAPDNPAAVEEIFGPVLSVITFRDEDEAVEIANRSEYGLTAGVWTSDVTRAHRMASRLQAGYVWVNGSSRHYWGLPFGGVKASGVGREESVDELLSYTETKAVTVVLE</sequence>
<evidence type="ECO:0000256" key="1">
    <source>
        <dbReference type="ARBA" id="ARBA00009986"/>
    </source>
</evidence>
<gene>
    <name evidence="6" type="ORF">BKA19_0456</name>
</gene>
<organism evidence="6 7">
    <name type="scientific">Blastococcus saxobsidens</name>
    <dbReference type="NCBI Taxonomy" id="138336"/>
    <lineage>
        <taxon>Bacteria</taxon>
        <taxon>Bacillati</taxon>
        <taxon>Actinomycetota</taxon>
        <taxon>Actinomycetes</taxon>
        <taxon>Geodermatophilales</taxon>
        <taxon>Geodermatophilaceae</taxon>
        <taxon>Blastococcus</taxon>
    </lineage>
</organism>
<dbReference type="FunFam" id="3.40.605.10:FF:000007">
    <property type="entry name" value="NAD/NADP-dependent betaine aldehyde dehydrogenase"/>
    <property type="match status" value="1"/>
</dbReference>
<dbReference type="InterPro" id="IPR015590">
    <property type="entry name" value="Aldehyde_DH_dom"/>
</dbReference>
<dbReference type="InterPro" id="IPR016163">
    <property type="entry name" value="Ald_DH_C"/>
</dbReference>
<name>A0A4Q7Y204_9ACTN</name>
<dbReference type="Gene3D" id="3.40.605.10">
    <property type="entry name" value="Aldehyde Dehydrogenase, Chain A, domain 1"/>
    <property type="match status" value="1"/>
</dbReference>
<dbReference type="Proteomes" id="UP000292507">
    <property type="component" value="Unassembled WGS sequence"/>
</dbReference>
<dbReference type="FunFam" id="3.40.309.10:FF:000012">
    <property type="entry name" value="Betaine aldehyde dehydrogenase"/>
    <property type="match status" value="1"/>
</dbReference>
<comment type="similarity">
    <text evidence="1 4">Belongs to the aldehyde dehydrogenase family.</text>
</comment>
<comment type="caution">
    <text evidence="6">The sequence shown here is derived from an EMBL/GenBank/DDBJ whole genome shotgun (WGS) entry which is preliminary data.</text>
</comment>
<keyword evidence="7" id="KW-1185">Reference proteome</keyword>
<dbReference type="Pfam" id="PF00171">
    <property type="entry name" value="Aldedh"/>
    <property type="match status" value="1"/>
</dbReference>
<dbReference type="Gene3D" id="3.40.309.10">
    <property type="entry name" value="Aldehyde Dehydrogenase, Chain A, domain 2"/>
    <property type="match status" value="1"/>
</dbReference>
<dbReference type="PROSITE" id="PS00687">
    <property type="entry name" value="ALDEHYDE_DEHYDR_GLU"/>
    <property type="match status" value="1"/>
</dbReference>
<evidence type="ECO:0000259" key="5">
    <source>
        <dbReference type="Pfam" id="PF00171"/>
    </source>
</evidence>
<dbReference type="InterPro" id="IPR016161">
    <property type="entry name" value="Ald_DH/histidinol_DH"/>
</dbReference>
<dbReference type="PANTHER" id="PTHR11699">
    <property type="entry name" value="ALDEHYDE DEHYDROGENASE-RELATED"/>
    <property type="match status" value="1"/>
</dbReference>
<evidence type="ECO:0000313" key="7">
    <source>
        <dbReference type="Proteomes" id="UP000292507"/>
    </source>
</evidence>
<dbReference type="SUPFAM" id="SSF53720">
    <property type="entry name" value="ALDH-like"/>
    <property type="match status" value="1"/>
</dbReference>
<keyword evidence="2 4" id="KW-0560">Oxidoreductase</keyword>
<reference evidence="6 7" key="1">
    <citation type="submission" date="2019-02" db="EMBL/GenBank/DDBJ databases">
        <title>Sequencing the genomes of 1000 actinobacteria strains.</title>
        <authorList>
            <person name="Klenk H.-P."/>
        </authorList>
    </citation>
    <scope>NUCLEOTIDE SEQUENCE [LARGE SCALE GENOMIC DNA]</scope>
    <source>
        <strain evidence="6 7">DSM 44509</strain>
    </source>
</reference>
<feature type="active site" evidence="3">
    <location>
        <position position="255"/>
    </location>
</feature>
<evidence type="ECO:0000256" key="3">
    <source>
        <dbReference type="PROSITE-ProRule" id="PRU10007"/>
    </source>
</evidence>